<feature type="region of interest" description="Disordered" evidence="1">
    <location>
        <begin position="16"/>
        <end position="40"/>
    </location>
</feature>
<feature type="compositionally biased region" description="Pro residues" evidence="1">
    <location>
        <begin position="25"/>
        <end position="34"/>
    </location>
</feature>
<dbReference type="EMBL" id="JAWDGP010006253">
    <property type="protein sequence ID" value="KAK3744695.1"/>
    <property type="molecule type" value="Genomic_DNA"/>
</dbReference>
<accession>A0AAE1CYC2</accession>
<keyword evidence="3" id="KW-1185">Reference proteome</keyword>
<dbReference type="Proteomes" id="UP001283361">
    <property type="component" value="Unassembled WGS sequence"/>
</dbReference>
<name>A0AAE1CYC2_9GAST</name>
<gene>
    <name evidence="2" type="ORF">RRG08_062344</name>
</gene>
<comment type="caution">
    <text evidence="2">The sequence shown here is derived from an EMBL/GenBank/DDBJ whole genome shotgun (WGS) entry which is preliminary data.</text>
</comment>
<sequence>MSGQVWGFQPAGLRQQLVGVSRAPTPTPPPPQPLTQPASFNASSCDVVNQHCSGITENFHKDRVWSPAPSGQPQESHDLESLLLLSLLSRGIQLQRNRDSSRPNKTLL</sequence>
<evidence type="ECO:0000313" key="3">
    <source>
        <dbReference type="Proteomes" id="UP001283361"/>
    </source>
</evidence>
<organism evidence="2 3">
    <name type="scientific">Elysia crispata</name>
    <name type="common">lettuce slug</name>
    <dbReference type="NCBI Taxonomy" id="231223"/>
    <lineage>
        <taxon>Eukaryota</taxon>
        <taxon>Metazoa</taxon>
        <taxon>Spiralia</taxon>
        <taxon>Lophotrochozoa</taxon>
        <taxon>Mollusca</taxon>
        <taxon>Gastropoda</taxon>
        <taxon>Heterobranchia</taxon>
        <taxon>Euthyneura</taxon>
        <taxon>Panpulmonata</taxon>
        <taxon>Sacoglossa</taxon>
        <taxon>Placobranchoidea</taxon>
        <taxon>Plakobranchidae</taxon>
        <taxon>Elysia</taxon>
    </lineage>
</organism>
<reference evidence="2" key="1">
    <citation type="journal article" date="2023" name="G3 (Bethesda)">
        <title>A reference genome for the long-term kleptoplast-retaining sea slug Elysia crispata morphotype clarki.</title>
        <authorList>
            <person name="Eastman K.E."/>
            <person name="Pendleton A.L."/>
            <person name="Shaikh M.A."/>
            <person name="Suttiyut T."/>
            <person name="Ogas R."/>
            <person name="Tomko P."/>
            <person name="Gavelis G."/>
            <person name="Widhalm J.R."/>
            <person name="Wisecaver J.H."/>
        </authorList>
    </citation>
    <scope>NUCLEOTIDE SEQUENCE</scope>
    <source>
        <strain evidence="2">ECLA1</strain>
    </source>
</reference>
<evidence type="ECO:0000256" key="1">
    <source>
        <dbReference type="SAM" id="MobiDB-lite"/>
    </source>
</evidence>
<proteinExistence type="predicted"/>
<dbReference type="AlphaFoldDB" id="A0AAE1CYC2"/>
<protein>
    <submittedName>
        <fullName evidence="2">Uncharacterized protein</fullName>
    </submittedName>
</protein>
<evidence type="ECO:0000313" key="2">
    <source>
        <dbReference type="EMBL" id="KAK3744695.1"/>
    </source>
</evidence>